<dbReference type="EMBL" id="JBHLXE010000055">
    <property type="protein sequence ID" value="MFC0179541.1"/>
    <property type="molecule type" value="Genomic_DNA"/>
</dbReference>
<evidence type="ECO:0000313" key="1">
    <source>
        <dbReference type="EMBL" id="MFC0179541.1"/>
    </source>
</evidence>
<evidence type="ECO:0000313" key="2">
    <source>
        <dbReference type="Proteomes" id="UP001589758"/>
    </source>
</evidence>
<evidence type="ECO:0008006" key="3">
    <source>
        <dbReference type="Google" id="ProtNLM"/>
    </source>
</evidence>
<dbReference type="RefSeq" id="WP_385876647.1">
    <property type="nucleotide sequence ID" value="NZ_JBHLXE010000055.1"/>
</dbReference>
<comment type="caution">
    <text evidence="1">The sequence shown here is derived from an EMBL/GenBank/DDBJ whole genome shotgun (WGS) entry which is preliminary data.</text>
</comment>
<keyword evidence="2" id="KW-1185">Reference proteome</keyword>
<reference evidence="1 2" key="1">
    <citation type="submission" date="2024-09" db="EMBL/GenBank/DDBJ databases">
        <authorList>
            <person name="Sun Q."/>
            <person name="Mori K."/>
        </authorList>
    </citation>
    <scope>NUCLEOTIDE SEQUENCE [LARGE SCALE GENOMIC DNA]</scope>
    <source>
        <strain evidence="1 2">CCM 8545</strain>
    </source>
</reference>
<proteinExistence type="predicted"/>
<name>A0ABV6C984_9GAMM</name>
<protein>
    <recommendedName>
        <fullName evidence="3">Transposase</fullName>
    </recommendedName>
</protein>
<accession>A0ABV6C984</accession>
<organism evidence="1 2">
    <name type="scientific">Thorsellia kenyensis</name>
    <dbReference type="NCBI Taxonomy" id="1549888"/>
    <lineage>
        <taxon>Bacteria</taxon>
        <taxon>Pseudomonadati</taxon>
        <taxon>Pseudomonadota</taxon>
        <taxon>Gammaproteobacteria</taxon>
        <taxon>Enterobacterales</taxon>
        <taxon>Thorselliaceae</taxon>
        <taxon>Thorsellia</taxon>
    </lineage>
</organism>
<sequence>MRKYTIQEKIAHLEAREASGLKMADYAALHNINFNSFRCWPYYVKKALSAKSINSIHEKSVHATDVIEVEIINSASKIDTSTTLVSQSAPQTATLVPVKVLEPNRKVLSQTHKDKPAVFPEINMQKKCHPDKPNIHESDFQQPIPEVTVILPSGLQVKCDIVLLERVIGVVS</sequence>
<gene>
    <name evidence="1" type="ORF">ACFFIT_05465</name>
</gene>
<dbReference type="Proteomes" id="UP001589758">
    <property type="component" value="Unassembled WGS sequence"/>
</dbReference>